<feature type="region of interest" description="Disordered" evidence="1">
    <location>
        <begin position="76"/>
        <end position="99"/>
    </location>
</feature>
<evidence type="ECO:0000313" key="2">
    <source>
        <dbReference type="EMBL" id="MPM50277.1"/>
    </source>
</evidence>
<comment type="caution">
    <text evidence="2">The sequence shown here is derived from an EMBL/GenBank/DDBJ whole genome shotgun (WGS) entry which is preliminary data.</text>
</comment>
<accession>A0A645AB87</accession>
<dbReference type="AlphaFoldDB" id="A0A645AB87"/>
<name>A0A645AB87_9ZZZZ</name>
<dbReference type="EMBL" id="VSSQ01012894">
    <property type="protein sequence ID" value="MPM50277.1"/>
    <property type="molecule type" value="Genomic_DNA"/>
</dbReference>
<feature type="compositionally biased region" description="Basic residues" evidence="1">
    <location>
        <begin position="1"/>
        <end position="12"/>
    </location>
</feature>
<sequence>MLGHHRGIRTRHPVAAAGTRRTALTRTGSATIAATGTRLGGTTGLAHPLRRRERVVARTRSSRTTHVRRCRTRTWTRSGLTGAGTTGSRSPARSRSRTGTALGLRRCGARLRLATDTGLGMRPLLSGLALGRLSTLAVAIALPRTRRCVLAGRRTWTGNGARTGYRVRARRRARTDLGTGRGLRRVGLWSLGCGGCLRLGCRRATLLGCGGMIDSPRLRVLMNALHLLGHSANHGCLDRRGRRTDEFAHLVQSAEKLLTFQTELFSKLVDTDLGH</sequence>
<gene>
    <name evidence="2" type="ORF">SDC9_97013</name>
</gene>
<feature type="region of interest" description="Disordered" evidence="1">
    <location>
        <begin position="1"/>
        <end position="20"/>
    </location>
</feature>
<proteinExistence type="predicted"/>
<organism evidence="2">
    <name type="scientific">bioreactor metagenome</name>
    <dbReference type="NCBI Taxonomy" id="1076179"/>
    <lineage>
        <taxon>unclassified sequences</taxon>
        <taxon>metagenomes</taxon>
        <taxon>ecological metagenomes</taxon>
    </lineage>
</organism>
<protein>
    <submittedName>
        <fullName evidence="2">Uncharacterized protein</fullName>
    </submittedName>
</protein>
<reference evidence="2" key="1">
    <citation type="submission" date="2019-08" db="EMBL/GenBank/DDBJ databases">
        <authorList>
            <person name="Kucharzyk K."/>
            <person name="Murdoch R.W."/>
            <person name="Higgins S."/>
            <person name="Loffler F."/>
        </authorList>
    </citation>
    <scope>NUCLEOTIDE SEQUENCE</scope>
</reference>
<evidence type="ECO:0000256" key="1">
    <source>
        <dbReference type="SAM" id="MobiDB-lite"/>
    </source>
</evidence>